<organism evidence="2 3">
    <name type="scientific">Nocardia higoensis</name>
    <dbReference type="NCBI Taxonomy" id="228599"/>
    <lineage>
        <taxon>Bacteria</taxon>
        <taxon>Bacillati</taxon>
        <taxon>Actinomycetota</taxon>
        <taxon>Actinomycetes</taxon>
        <taxon>Mycobacteriales</taxon>
        <taxon>Nocardiaceae</taxon>
        <taxon>Nocardia</taxon>
    </lineage>
</organism>
<feature type="transmembrane region" description="Helical" evidence="1">
    <location>
        <begin position="6"/>
        <end position="23"/>
    </location>
</feature>
<comment type="caution">
    <text evidence="2">The sequence shown here is derived from an EMBL/GenBank/DDBJ whole genome shotgun (WGS) entry which is preliminary data.</text>
</comment>
<keyword evidence="3" id="KW-1185">Reference proteome</keyword>
<name>A0ABS0D8N6_9NOCA</name>
<evidence type="ECO:0000256" key="1">
    <source>
        <dbReference type="SAM" id="Phobius"/>
    </source>
</evidence>
<proteinExistence type="predicted"/>
<keyword evidence="1" id="KW-0812">Transmembrane</keyword>
<sequence length="116" mass="12652">MDGMEFAMLIILVALVVALLVSYRRSRGPGHPPAEPEYGTLRITGVSPRPQAMGEQFVTITGDLSGPSVSPTTVYRRFVWDGAQWPQIGQDWPVVYPAGKPDRWQLIVSSGPGLDS</sequence>
<dbReference type="EMBL" id="JADLQN010000001">
    <property type="protein sequence ID" value="MBF6354837.1"/>
    <property type="molecule type" value="Genomic_DNA"/>
</dbReference>
<dbReference type="Proteomes" id="UP000707731">
    <property type="component" value="Unassembled WGS sequence"/>
</dbReference>
<evidence type="ECO:0000313" key="2">
    <source>
        <dbReference type="EMBL" id="MBF6354837.1"/>
    </source>
</evidence>
<gene>
    <name evidence="2" type="ORF">IU449_09815</name>
</gene>
<keyword evidence="1" id="KW-1133">Transmembrane helix</keyword>
<protein>
    <submittedName>
        <fullName evidence="2">Uncharacterized protein</fullName>
    </submittedName>
</protein>
<evidence type="ECO:0000313" key="3">
    <source>
        <dbReference type="Proteomes" id="UP000707731"/>
    </source>
</evidence>
<reference evidence="2 3" key="1">
    <citation type="submission" date="2020-10" db="EMBL/GenBank/DDBJ databases">
        <title>Identification of Nocardia species via Next-generation sequencing and recognition of intraspecies genetic diversity.</title>
        <authorList>
            <person name="Li P."/>
            <person name="Li P."/>
            <person name="Lu B."/>
        </authorList>
    </citation>
    <scope>NUCLEOTIDE SEQUENCE [LARGE SCALE GENOMIC DNA]</scope>
    <source>
        <strain evidence="2 3">BJ06-0143</strain>
    </source>
</reference>
<keyword evidence="1" id="KW-0472">Membrane</keyword>
<accession>A0ABS0D8N6</accession>